<dbReference type="GO" id="GO:0005829">
    <property type="term" value="C:cytosol"/>
    <property type="evidence" value="ECO:0007669"/>
    <property type="project" value="TreeGrafter"/>
</dbReference>
<dbReference type="EMBL" id="NKQK01000023">
    <property type="protein sequence ID" value="PSR96808.1"/>
    <property type="molecule type" value="Genomic_DNA"/>
</dbReference>
<dbReference type="PANTHER" id="PTHR12302:SF2">
    <property type="entry name" value="STAPHYLOCOCCAL NUCLEASE DOMAIN-CONTAINING PROTEIN 1"/>
    <property type="match status" value="1"/>
</dbReference>
<sequence>MWPPITIQSKRIFALISEDISFRVDYNVPSIGREFGSVFLGDKNVSSMVVSEGWAKLQTPAVSETSMRNLPRSAIGDPSNFDAMGLLVSNKEFQFVQVFVAGIQAPSMGRRAASETVIVTEKTSGVPNGEASASPLVPLTTAQRIAASSASSLEVSPDPFGREAKHFTEIRALSREVRVVLEGVDKFSNLIGSIYYPDDESTKDLALELIENVNVSMEYSRKVGMADGRNGPADSRVMDFGSVFLVSSAKVEGDDASPPTRSIPQAGVNISELVVARGYGTVIRHRELKERSNYYDALLSAESRAIAGKKGIHAFKDSPVMHVADLTMVSKNTKDFLLFLQRKRMPAVVEYVLSGHRFKLFIPKETCSSSLVSGALVSIEVENVDKKGNFVGALWESKTNMGMTLLEAGLAKLQTSFGIDGIPDAQLLVRSEQSAKMQKLKDDHGFLLIGYHFCKEVRASIFFSGYEVDSRIAISYHVPAFTDETHSQGRSRISIGLPLKVIGSLNRKITFRIDSPRRGGVNVRIIEDGDSFNILNTLLVHQSMEGTSVPPIETVWGRETV</sequence>
<dbReference type="PANTHER" id="PTHR12302">
    <property type="entry name" value="EBNA2 BINDING PROTEIN P100"/>
    <property type="match status" value="1"/>
</dbReference>
<feature type="domain" description="TNase-like" evidence="1">
    <location>
        <begin position="82"/>
        <end position="315"/>
    </location>
</feature>
<dbReference type="InterPro" id="IPR035437">
    <property type="entry name" value="SNase_OB-fold_sf"/>
</dbReference>
<dbReference type="InterPro" id="IPR016071">
    <property type="entry name" value="Staphylococal_nuclease_OB-fold"/>
</dbReference>
<dbReference type="Pfam" id="PF00565">
    <property type="entry name" value="SNase"/>
    <property type="match status" value="2"/>
</dbReference>
<reference evidence="3" key="2">
    <citation type="journal article" date="2018" name="BMC Genomics">
        <title>A manually annotated Actinidia chinensis var. chinensis (kiwifruit) genome highlights the challenges associated with draft genomes and gene prediction in plants.</title>
        <authorList>
            <person name="Pilkington S.M."/>
            <person name="Crowhurst R."/>
            <person name="Hilario E."/>
            <person name="Nardozza S."/>
            <person name="Fraser L."/>
            <person name="Peng Y."/>
            <person name="Gunaseelan K."/>
            <person name="Simpson R."/>
            <person name="Tahir J."/>
            <person name="Deroles S.C."/>
            <person name="Templeton K."/>
            <person name="Luo Z."/>
            <person name="Davy M."/>
            <person name="Cheng C."/>
            <person name="McNeilage M."/>
            <person name="Scaglione D."/>
            <person name="Liu Y."/>
            <person name="Zhang Q."/>
            <person name="Datson P."/>
            <person name="De Silva N."/>
            <person name="Gardiner S.E."/>
            <person name="Bassett H."/>
            <person name="Chagne D."/>
            <person name="McCallum J."/>
            <person name="Dzierzon H."/>
            <person name="Deng C."/>
            <person name="Wang Y.Y."/>
            <person name="Barron L."/>
            <person name="Manako K."/>
            <person name="Bowen J."/>
            <person name="Foster T.M."/>
            <person name="Erridge Z.A."/>
            <person name="Tiffin H."/>
            <person name="Waite C.N."/>
            <person name="Davies K.M."/>
            <person name="Grierson E.P."/>
            <person name="Laing W.A."/>
            <person name="Kirk R."/>
            <person name="Chen X."/>
            <person name="Wood M."/>
            <person name="Montefiori M."/>
            <person name="Brummell D.A."/>
            <person name="Schwinn K.E."/>
            <person name="Catanach A."/>
            <person name="Fullerton C."/>
            <person name="Li D."/>
            <person name="Meiyalaghan S."/>
            <person name="Nieuwenhuizen N."/>
            <person name="Read N."/>
            <person name="Prakash R."/>
            <person name="Hunter D."/>
            <person name="Zhang H."/>
            <person name="McKenzie M."/>
            <person name="Knabel M."/>
            <person name="Harris A."/>
            <person name="Allan A.C."/>
            <person name="Gleave A."/>
            <person name="Chen A."/>
            <person name="Janssen B.J."/>
            <person name="Plunkett B."/>
            <person name="Ampomah-Dwamena C."/>
            <person name="Voogd C."/>
            <person name="Leif D."/>
            <person name="Lafferty D."/>
            <person name="Souleyre E.J.F."/>
            <person name="Varkonyi-Gasic E."/>
            <person name="Gambi F."/>
            <person name="Hanley J."/>
            <person name="Yao J.L."/>
            <person name="Cheung J."/>
            <person name="David K.M."/>
            <person name="Warren B."/>
            <person name="Marsh K."/>
            <person name="Snowden K.C."/>
            <person name="Lin-Wang K."/>
            <person name="Brian L."/>
            <person name="Martinez-Sanchez M."/>
            <person name="Wang M."/>
            <person name="Ileperuma N."/>
            <person name="Macnee N."/>
            <person name="Campin R."/>
            <person name="McAtee P."/>
            <person name="Drummond R.S.M."/>
            <person name="Espley R.V."/>
            <person name="Ireland H.S."/>
            <person name="Wu R."/>
            <person name="Atkinson R.G."/>
            <person name="Karunairetnam S."/>
            <person name="Bulley S."/>
            <person name="Chunkath S."/>
            <person name="Hanley Z."/>
            <person name="Storey R."/>
            <person name="Thrimawithana A.H."/>
            <person name="Thomson S."/>
            <person name="David C."/>
            <person name="Testolin R."/>
            <person name="Huang H."/>
            <person name="Hellens R.P."/>
            <person name="Schaffer R.J."/>
        </authorList>
    </citation>
    <scope>NUCLEOTIDE SEQUENCE [LARGE SCALE GENOMIC DNA]</scope>
    <source>
        <strain evidence="3">cv. Red5</strain>
    </source>
</reference>
<dbReference type="Proteomes" id="UP000241394">
    <property type="component" value="Chromosome LG23"/>
</dbReference>
<dbReference type="GO" id="GO:0004518">
    <property type="term" value="F:nuclease activity"/>
    <property type="evidence" value="ECO:0007669"/>
    <property type="project" value="TreeGrafter"/>
</dbReference>
<dbReference type="PROSITE" id="PS50830">
    <property type="entry name" value="TNASE_3"/>
    <property type="match status" value="1"/>
</dbReference>
<dbReference type="Gramene" id="PSR96808">
    <property type="protein sequence ID" value="PSR96808"/>
    <property type="gene ID" value="CEY00_Acc26863"/>
</dbReference>
<comment type="caution">
    <text evidence="2">The sequence shown here is derived from an EMBL/GenBank/DDBJ whole genome shotgun (WGS) entry which is preliminary data.</text>
</comment>
<evidence type="ECO:0000313" key="3">
    <source>
        <dbReference type="Proteomes" id="UP000241394"/>
    </source>
</evidence>
<dbReference type="SUPFAM" id="SSF50199">
    <property type="entry name" value="Staphylococcal nuclease"/>
    <property type="match status" value="4"/>
</dbReference>
<dbReference type="GO" id="GO:0003723">
    <property type="term" value="F:RNA binding"/>
    <property type="evidence" value="ECO:0007669"/>
    <property type="project" value="TreeGrafter"/>
</dbReference>
<dbReference type="GO" id="GO:0006402">
    <property type="term" value="P:mRNA catabolic process"/>
    <property type="evidence" value="ECO:0007669"/>
    <property type="project" value="TreeGrafter"/>
</dbReference>
<evidence type="ECO:0000259" key="1">
    <source>
        <dbReference type="PROSITE" id="PS50830"/>
    </source>
</evidence>
<protein>
    <submittedName>
        <fullName evidence="2">Ribonuclease</fullName>
    </submittedName>
</protein>
<dbReference type="SMART" id="SM00318">
    <property type="entry name" value="SNc"/>
    <property type="match status" value="2"/>
</dbReference>
<dbReference type="OrthoDB" id="10023235at2759"/>
<name>A0A2R6PUT2_ACTCC</name>
<gene>
    <name evidence="2" type="ORF">CEY00_Acc26863</name>
</gene>
<dbReference type="Gene3D" id="2.40.50.90">
    <property type="match status" value="3"/>
</dbReference>
<reference evidence="2 3" key="1">
    <citation type="submission" date="2017-07" db="EMBL/GenBank/DDBJ databases">
        <title>An improved, manually edited Actinidia chinensis var. chinensis (kiwifruit) genome highlights the challenges associated with draft genomes and gene prediction in plants.</title>
        <authorList>
            <person name="Pilkington S."/>
            <person name="Crowhurst R."/>
            <person name="Hilario E."/>
            <person name="Nardozza S."/>
            <person name="Fraser L."/>
            <person name="Peng Y."/>
            <person name="Gunaseelan K."/>
            <person name="Simpson R."/>
            <person name="Tahir J."/>
            <person name="Deroles S."/>
            <person name="Templeton K."/>
            <person name="Luo Z."/>
            <person name="Davy M."/>
            <person name="Cheng C."/>
            <person name="Mcneilage M."/>
            <person name="Scaglione D."/>
            <person name="Liu Y."/>
            <person name="Zhang Q."/>
            <person name="Datson P."/>
            <person name="De Silva N."/>
            <person name="Gardiner S."/>
            <person name="Bassett H."/>
            <person name="Chagne D."/>
            <person name="Mccallum J."/>
            <person name="Dzierzon H."/>
            <person name="Deng C."/>
            <person name="Wang Y.-Y."/>
            <person name="Barron N."/>
            <person name="Manako K."/>
            <person name="Bowen J."/>
            <person name="Foster T."/>
            <person name="Erridge Z."/>
            <person name="Tiffin H."/>
            <person name="Waite C."/>
            <person name="Davies K."/>
            <person name="Grierson E."/>
            <person name="Laing W."/>
            <person name="Kirk R."/>
            <person name="Chen X."/>
            <person name="Wood M."/>
            <person name="Montefiori M."/>
            <person name="Brummell D."/>
            <person name="Schwinn K."/>
            <person name="Catanach A."/>
            <person name="Fullerton C."/>
            <person name="Li D."/>
            <person name="Meiyalaghan S."/>
            <person name="Nieuwenhuizen N."/>
            <person name="Read N."/>
            <person name="Prakash R."/>
            <person name="Hunter D."/>
            <person name="Zhang H."/>
            <person name="Mckenzie M."/>
            <person name="Knabel M."/>
            <person name="Harris A."/>
            <person name="Allan A."/>
            <person name="Chen A."/>
            <person name="Janssen B."/>
            <person name="Plunkett B."/>
            <person name="Dwamena C."/>
            <person name="Voogd C."/>
            <person name="Leif D."/>
            <person name="Lafferty D."/>
            <person name="Souleyre E."/>
            <person name="Varkonyi-Gasic E."/>
            <person name="Gambi F."/>
            <person name="Hanley J."/>
            <person name="Yao J.-L."/>
            <person name="Cheung J."/>
            <person name="David K."/>
            <person name="Warren B."/>
            <person name="Marsh K."/>
            <person name="Snowden K."/>
            <person name="Lin-Wang K."/>
            <person name="Brian L."/>
            <person name="Martinez-Sanchez M."/>
            <person name="Wang M."/>
            <person name="Ileperuma N."/>
            <person name="Macnee N."/>
            <person name="Campin R."/>
            <person name="Mcatee P."/>
            <person name="Drummond R."/>
            <person name="Espley R."/>
            <person name="Ireland H."/>
            <person name="Wu R."/>
            <person name="Atkinson R."/>
            <person name="Karunairetnam S."/>
            <person name="Bulley S."/>
            <person name="Chunkath S."/>
            <person name="Hanley Z."/>
            <person name="Storey R."/>
            <person name="Thrimawithana A."/>
            <person name="Thomson S."/>
            <person name="David C."/>
            <person name="Testolin R."/>
        </authorList>
    </citation>
    <scope>NUCLEOTIDE SEQUENCE [LARGE SCALE GENOMIC DNA]</scope>
    <source>
        <strain evidence="3">cv. Red5</strain>
        <tissue evidence="2">Young leaf</tissue>
    </source>
</reference>
<dbReference type="InParanoid" id="A0A2R6PUT2"/>
<keyword evidence="3" id="KW-1185">Reference proteome</keyword>
<dbReference type="GO" id="GO:0005634">
    <property type="term" value="C:nucleus"/>
    <property type="evidence" value="ECO:0007669"/>
    <property type="project" value="TreeGrafter"/>
</dbReference>
<proteinExistence type="predicted"/>
<evidence type="ECO:0000313" key="2">
    <source>
        <dbReference type="EMBL" id="PSR96808.1"/>
    </source>
</evidence>
<dbReference type="STRING" id="1590841.A0A2R6PUT2"/>
<dbReference type="AlphaFoldDB" id="A0A2R6PUT2"/>
<accession>A0A2R6PUT2</accession>
<organism evidence="2 3">
    <name type="scientific">Actinidia chinensis var. chinensis</name>
    <name type="common">Chinese soft-hair kiwi</name>
    <dbReference type="NCBI Taxonomy" id="1590841"/>
    <lineage>
        <taxon>Eukaryota</taxon>
        <taxon>Viridiplantae</taxon>
        <taxon>Streptophyta</taxon>
        <taxon>Embryophyta</taxon>
        <taxon>Tracheophyta</taxon>
        <taxon>Spermatophyta</taxon>
        <taxon>Magnoliopsida</taxon>
        <taxon>eudicotyledons</taxon>
        <taxon>Gunneridae</taxon>
        <taxon>Pentapetalae</taxon>
        <taxon>asterids</taxon>
        <taxon>Ericales</taxon>
        <taxon>Actinidiaceae</taxon>
        <taxon>Actinidia</taxon>
    </lineage>
</organism>